<dbReference type="OrthoDB" id="425925at2759"/>
<dbReference type="EMBL" id="JMSN01000018">
    <property type="protein sequence ID" value="KDN50801.1"/>
    <property type="molecule type" value="Genomic_DNA"/>
</dbReference>
<dbReference type="Pfam" id="PF10375">
    <property type="entry name" value="GRAB"/>
    <property type="match status" value="1"/>
</dbReference>
<dbReference type="InParanoid" id="A0A066WAQ0"/>
<comment type="subcellular location">
    <subcellularLocation>
        <location evidence="1">Golgi apparatus</location>
    </subcellularLocation>
</comment>
<dbReference type="Gene3D" id="1.10.287.1490">
    <property type="match status" value="1"/>
</dbReference>
<comment type="caution">
    <text evidence="6">The sequence shown here is derived from an EMBL/GenBank/DDBJ whole genome shotgun (WGS) entry which is preliminary data.</text>
</comment>
<dbReference type="GO" id="GO:0031267">
    <property type="term" value="F:small GTPase binding"/>
    <property type="evidence" value="ECO:0007669"/>
    <property type="project" value="TreeGrafter"/>
</dbReference>
<keyword evidence="3" id="KW-0175">Coiled coil</keyword>
<dbReference type="GeneID" id="25264030"/>
<sequence length="570" mass="61333">MASNEVNAPPAENGVAVAVEANGKSSLDSADAPIAVSSKVPGIEAGAVASDWPQDDEVDEETPGETSAQGLKQELERARRERDDFEAQYKGLLGKLTQMRSTLGERLRQDAEELEAKEAQIEALASKTEALTDTVDTLKEELVASNAEAEKLTSELSVLKASSGPAARTNDSDSHDKIASLERRTRDILEQCEKLRIDVESWESDCMSERASKEEAQVRLRHSETAREEAEARVQELEASVERESQTAREMQSVLEEFQASQDSELQRALGDYQAKYDRTAEALEEHKERAKQAETKLQEYQSAAGRCNVLEKDVKEKHLLIGKLRHEAVILNEHLTEALRRLRNEGSDATVDRRLVTNLLLQFLTTSRADAKRFEMLSLIASVLHWTDDERETAGLVARKDGFAESGGGRGGEGYAQGQRTPGSAGRRYIGIGVESTWNRQGGQGKGHGRGRSGKPFDGSGGSGGEESFSNLFVEFLLSEAEKAQTQAQVQPGPTSPSPASHVSLPPTPGAAADAGSPALPSAATGGKRPSFNLNALANLRRGSAGASGNGVPAQATEGVHEKGKSRAA</sequence>
<evidence type="ECO:0000256" key="3">
    <source>
        <dbReference type="ARBA" id="ARBA00023054"/>
    </source>
</evidence>
<dbReference type="Proteomes" id="UP000027361">
    <property type="component" value="Unassembled WGS sequence"/>
</dbReference>
<feature type="compositionally biased region" description="Acidic residues" evidence="4">
    <location>
        <begin position="53"/>
        <end position="63"/>
    </location>
</feature>
<organism evidence="6 7">
    <name type="scientific">Tilletiaria anomala (strain ATCC 24038 / CBS 436.72 / UBC 951)</name>
    <dbReference type="NCBI Taxonomy" id="1037660"/>
    <lineage>
        <taxon>Eukaryota</taxon>
        <taxon>Fungi</taxon>
        <taxon>Dikarya</taxon>
        <taxon>Basidiomycota</taxon>
        <taxon>Ustilaginomycotina</taxon>
        <taxon>Exobasidiomycetes</taxon>
        <taxon>Georgefischeriales</taxon>
        <taxon>Tilletiariaceae</taxon>
        <taxon>Tilletiaria</taxon>
    </lineage>
</organism>
<evidence type="ECO:0000313" key="7">
    <source>
        <dbReference type="Proteomes" id="UP000027361"/>
    </source>
</evidence>
<feature type="compositionally biased region" description="Basic and acidic residues" evidence="4">
    <location>
        <begin position="560"/>
        <end position="570"/>
    </location>
</feature>
<evidence type="ECO:0000256" key="2">
    <source>
        <dbReference type="ARBA" id="ARBA00023034"/>
    </source>
</evidence>
<dbReference type="PANTHER" id="PTHR18921">
    <property type="entry name" value="MYOSIN HEAVY CHAIN - RELATED"/>
    <property type="match status" value="1"/>
</dbReference>
<dbReference type="PROSITE" id="PS50913">
    <property type="entry name" value="GRIP"/>
    <property type="match status" value="1"/>
</dbReference>
<keyword evidence="2" id="KW-0333">Golgi apparatus</keyword>
<reference evidence="6 7" key="1">
    <citation type="submission" date="2014-05" db="EMBL/GenBank/DDBJ databases">
        <title>Draft genome sequence of a rare smut relative, Tilletiaria anomala UBC 951.</title>
        <authorList>
            <consortium name="DOE Joint Genome Institute"/>
            <person name="Toome M."/>
            <person name="Kuo A."/>
            <person name="Henrissat B."/>
            <person name="Lipzen A."/>
            <person name="Tritt A."/>
            <person name="Yoshinaga Y."/>
            <person name="Zane M."/>
            <person name="Barry K."/>
            <person name="Grigoriev I.V."/>
            <person name="Spatafora J.W."/>
            <person name="Aimea M.C."/>
        </authorList>
    </citation>
    <scope>NUCLEOTIDE SEQUENCE [LARGE SCALE GENOMIC DNA]</scope>
    <source>
        <strain evidence="6 7">UBC 951</strain>
    </source>
</reference>
<dbReference type="AlphaFoldDB" id="A0A066WAQ0"/>
<feature type="compositionally biased region" description="Gly residues" evidence="4">
    <location>
        <begin position="406"/>
        <end position="416"/>
    </location>
</feature>
<protein>
    <recommendedName>
        <fullName evidence="5">GRIP domain-containing protein</fullName>
    </recommendedName>
</protein>
<dbReference type="InterPro" id="IPR000237">
    <property type="entry name" value="GRIP_dom"/>
</dbReference>
<dbReference type="PANTHER" id="PTHR18921:SF2">
    <property type="entry name" value="THYROID RECEPTOR-INTERACTING PROTEIN 11"/>
    <property type="match status" value="1"/>
</dbReference>
<dbReference type="HOGENOM" id="CLU_020680_2_0_1"/>
<dbReference type="GO" id="GO:0006888">
    <property type="term" value="P:endoplasmic reticulum to Golgi vesicle-mediated transport"/>
    <property type="evidence" value="ECO:0007669"/>
    <property type="project" value="TreeGrafter"/>
</dbReference>
<dbReference type="InterPro" id="IPR019459">
    <property type="entry name" value="GRAB"/>
</dbReference>
<gene>
    <name evidence="6" type="ORF">K437DRAFT_254968</name>
</gene>
<keyword evidence="7" id="KW-1185">Reference proteome</keyword>
<evidence type="ECO:0000259" key="5">
    <source>
        <dbReference type="PROSITE" id="PS50913"/>
    </source>
</evidence>
<dbReference type="GO" id="GO:0005794">
    <property type="term" value="C:Golgi apparatus"/>
    <property type="evidence" value="ECO:0007669"/>
    <property type="project" value="UniProtKB-SubCell"/>
</dbReference>
<dbReference type="STRING" id="1037660.A0A066WAQ0"/>
<evidence type="ECO:0000256" key="4">
    <source>
        <dbReference type="SAM" id="MobiDB-lite"/>
    </source>
</evidence>
<evidence type="ECO:0000256" key="1">
    <source>
        <dbReference type="ARBA" id="ARBA00004555"/>
    </source>
</evidence>
<feature type="domain" description="GRIP" evidence="5">
    <location>
        <begin position="347"/>
        <end position="398"/>
    </location>
</feature>
<accession>A0A066WAQ0</accession>
<feature type="region of interest" description="Disordered" evidence="4">
    <location>
        <begin position="400"/>
        <end position="466"/>
    </location>
</feature>
<dbReference type="GO" id="GO:0007030">
    <property type="term" value="P:Golgi organization"/>
    <property type="evidence" value="ECO:0007669"/>
    <property type="project" value="TreeGrafter"/>
</dbReference>
<feature type="region of interest" description="Disordered" evidence="4">
    <location>
        <begin position="484"/>
        <end position="570"/>
    </location>
</feature>
<proteinExistence type="predicted"/>
<dbReference type="RefSeq" id="XP_013244553.1">
    <property type="nucleotide sequence ID" value="XM_013389099.1"/>
</dbReference>
<name>A0A066WAQ0_TILAU</name>
<feature type="compositionally biased region" description="Polar residues" evidence="4">
    <location>
        <begin position="485"/>
        <end position="502"/>
    </location>
</feature>
<feature type="compositionally biased region" description="Basic and acidic residues" evidence="4">
    <location>
        <begin position="73"/>
        <end position="82"/>
    </location>
</feature>
<evidence type="ECO:0000313" key="6">
    <source>
        <dbReference type="EMBL" id="KDN50801.1"/>
    </source>
</evidence>
<dbReference type="OMA" id="AWEAQYQ"/>
<feature type="region of interest" description="Disordered" evidence="4">
    <location>
        <begin position="45"/>
        <end position="82"/>
    </location>
</feature>